<name>A0A927BXC8_9BACL</name>
<dbReference type="PANTHER" id="PTHR45953">
    <property type="entry name" value="IDURONATE 2-SULFATASE"/>
    <property type="match status" value="1"/>
</dbReference>
<organism evidence="5 6">
    <name type="scientific">Paenibacillus sabuli</name>
    <dbReference type="NCBI Taxonomy" id="2772509"/>
    <lineage>
        <taxon>Bacteria</taxon>
        <taxon>Bacillati</taxon>
        <taxon>Bacillota</taxon>
        <taxon>Bacilli</taxon>
        <taxon>Bacillales</taxon>
        <taxon>Paenibacillaceae</taxon>
        <taxon>Paenibacillus</taxon>
    </lineage>
</organism>
<dbReference type="PANTHER" id="PTHR45953:SF1">
    <property type="entry name" value="IDURONATE 2-SULFATASE"/>
    <property type="match status" value="1"/>
</dbReference>
<evidence type="ECO:0000259" key="4">
    <source>
        <dbReference type="Pfam" id="PF16347"/>
    </source>
</evidence>
<gene>
    <name evidence="5" type="ORF">IDH44_23085</name>
</gene>
<keyword evidence="1" id="KW-0479">Metal-binding</keyword>
<dbReference type="Pfam" id="PF16347">
    <property type="entry name" value="SGSH_C"/>
    <property type="match status" value="1"/>
</dbReference>
<sequence length="479" mass="55411">MHDTSKKPNVLWITIDECKASALSCYGNEHAITPHLDRLAGEGALFTQAFTVMPKCVPARCSMMTGRYAHVEGHRTLPGFELRHNEPHLFAEMKQRGYRTAMFGKNHTLEEDQQDRWLDARTREAAGKAVRKTPVDGEDPVLFRAMYRKELYESKEMSDTFAAEEACGFMEEHREHPFFVQVNFNQPHPAYVNIDPYIEQIRKLGLPLPNKENIDQAPEVLARYRTVYDLEGMGEEQWRCIVEAYASMVAYADDCVGTLVEAVDRLGLREETIVLFTSDHGDFAGEHGCVEKWDTLFYDCLTHIPFILRYPGIIAPGERFDVLTENIDFMPTVMELLGADIPAYVQGQSLMRVLQGEVREHKEAVFSEGGVERKALARTTPYTDAFYQKLPQYSWKQQVMVEYPQTMDRAKMIRTRRWKMVFRWPGVKELYDLKQDPGELHNVADRPEHQEILRQLTERLLIWALETEPDRPVIQDMRA</sequence>
<dbReference type="Gene3D" id="3.40.720.10">
    <property type="entry name" value="Alkaline Phosphatase, subunit A"/>
    <property type="match status" value="1"/>
</dbReference>
<feature type="domain" description="Sulfatase N-terminal" evidence="3">
    <location>
        <begin position="8"/>
        <end position="339"/>
    </location>
</feature>
<dbReference type="Proteomes" id="UP000621560">
    <property type="component" value="Unassembled WGS sequence"/>
</dbReference>
<dbReference type="InterPro" id="IPR017850">
    <property type="entry name" value="Alkaline_phosphatase_core_sf"/>
</dbReference>
<dbReference type="InterPro" id="IPR000917">
    <property type="entry name" value="Sulfatase_N"/>
</dbReference>
<evidence type="ECO:0000313" key="6">
    <source>
        <dbReference type="Proteomes" id="UP000621560"/>
    </source>
</evidence>
<dbReference type="GO" id="GO:0004423">
    <property type="term" value="F:iduronate-2-sulfatase activity"/>
    <property type="evidence" value="ECO:0007669"/>
    <property type="project" value="TreeGrafter"/>
</dbReference>
<dbReference type="InterPro" id="IPR032506">
    <property type="entry name" value="SGSH_C"/>
</dbReference>
<protein>
    <submittedName>
        <fullName evidence="5">Sulfatase-like hydrolase/transferase</fullName>
    </submittedName>
</protein>
<evidence type="ECO:0000259" key="3">
    <source>
        <dbReference type="Pfam" id="PF00884"/>
    </source>
</evidence>
<keyword evidence="6" id="KW-1185">Reference proteome</keyword>
<dbReference type="RefSeq" id="WP_190921193.1">
    <property type="nucleotide sequence ID" value="NZ_JACXIZ010000053.1"/>
</dbReference>
<dbReference type="AlphaFoldDB" id="A0A927BXC8"/>
<proteinExistence type="predicted"/>
<dbReference type="GO" id="GO:0046872">
    <property type="term" value="F:metal ion binding"/>
    <property type="evidence" value="ECO:0007669"/>
    <property type="project" value="UniProtKB-KW"/>
</dbReference>
<dbReference type="SUPFAM" id="SSF53649">
    <property type="entry name" value="Alkaline phosphatase-like"/>
    <property type="match status" value="1"/>
</dbReference>
<dbReference type="EMBL" id="JACXIZ010000053">
    <property type="protein sequence ID" value="MBD2848092.1"/>
    <property type="molecule type" value="Genomic_DNA"/>
</dbReference>
<dbReference type="GO" id="GO:0005737">
    <property type="term" value="C:cytoplasm"/>
    <property type="evidence" value="ECO:0007669"/>
    <property type="project" value="TreeGrafter"/>
</dbReference>
<keyword evidence="2 5" id="KW-0378">Hydrolase</keyword>
<evidence type="ECO:0000256" key="2">
    <source>
        <dbReference type="ARBA" id="ARBA00022801"/>
    </source>
</evidence>
<comment type="caution">
    <text evidence="5">The sequence shown here is derived from an EMBL/GenBank/DDBJ whole genome shotgun (WGS) entry which is preliminary data.</text>
</comment>
<evidence type="ECO:0000256" key="1">
    <source>
        <dbReference type="ARBA" id="ARBA00022723"/>
    </source>
</evidence>
<reference evidence="5" key="1">
    <citation type="submission" date="2020-09" db="EMBL/GenBank/DDBJ databases">
        <title>A novel bacterium of genus Paenibacillus, isolated from South China Sea.</title>
        <authorList>
            <person name="Huang H."/>
            <person name="Mo K."/>
            <person name="Hu Y."/>
        </authorList>
    </citation>
    <scope>NUCLEOTIDE SEQUENCE</scope>
    <source>
        <strain evidence="5">IB182496</strain>
    </source>
</reference>
<feature type="domain" description="N-sulphoglucosamine sulphohydrolase C-terminal" evidence="4">
    <location>
        <begin position="394"/>
        <end position="460"/>
    </location>
</feature>
<accession>A0A927BXC8</accession>
<dbReference type="Pfam" id="PF00884">
    <property type="entry name" value="Sulfatase"/>
    <property type="match status" value="1"/>
</dbReference>
<evidence type="ECO:0000313" key="5">
    <source>
        <dbReference type="EMBL" id="MBD2848092.1"/>
    </source>
</evidence>